<dbReference type="PANTHER" id="PTHR32479:SF19">
    <property type="entry name" value="ANAEROBIC GLYCEROL-3-PHOSPHATE DEHYDROGENASE SUBUNIT C"/>
    <property type="match status" value="1"/>
</dbReference>
<keyword evidence="3" id="KW-0677">Repeat</keyword>
<name>A0A0U1PB82_9GAMM</name>
<accession>A0A0U1PB82</accession>
<dbReference type="Pfam" id="PF02754">
    <property type="entry name" value="CCG"/>
    <property type="match status" value="1"/>
</dbReference>
<sequence length="132" mass="13969">MPALLDREGEALRFRPLAERVAVHLPCTAVNVARSDGATLRLLARVPGLETLPLPAAPGCCGAAGSHLLEFPQRAAALRATKLDQTAALAPQRLLSGNIGCRLHLEAGLRERGAALPVEHPLTLLARQLEIP</sequence>
<keyword evidence="5" id="KW-0411">Iron-sulfur</keyword>
<gene>
    <name evidence="7" type="ORF">MBSD_1955</name>
</gene>
<dbReference type="GO" id="GO:0051539">
    <property type="term" value="F:4 iron, 4 sulfur cluster binding"/>
    <property type="evidence" value="ECO:0007669"/>
    <property type="project" value="UniProtKB-KW"/>
</dbReference>
<dbReference type="PANTHER" id="PTHR32479">
    <property type="entry name" value="GLYCOLATE OXIDASE IRON-SULFUR SUBUNIT"/>
    <property type="match status" value="1"/>
</dbReference>
<dbReference type="GO" id="GO:0016491">
    <property type="term" value="F:oxidoreductase activity"/>
    <property type="evidence" value="ECO:0007669"/>
    <property type="project" value="UniProtKB-ARBA"/>
</dbReference>
<reference evidence="7" key="1">
    <citation type="submission" date="2015-03" db="EMBL/GenBank/DDBJ databases">
        <title>Draft genome sequence of Mizugakiibacter sediminis skMP5.</title>
        <authorList>
            <person name="Watanabe T."/>
            <person name="Kojima H."/>
            <person name="Fukui M."/>
        </authorList>
    </citation>
    <scope>NUCLEOTIDE SEQUENCE</scope>
    <source>
        <strain evidence="7">SkMP5</strain>
    </source>
</reference>
<evidence type="ECO:0000256" key="3">
    <source>
        <dbReference type="ARBA" id="ARBA00022737"/>
    </source>
</evidence>
<dbReference type="HOGENOM" id="CLU_1914695_0_0_6"/>
<organism evidence="7">
    <name type="scientific">Mizugakiibacter sediminis</name>
    <dbReference type="NCBI Taxonomy" id="1475481"/>
    <lineage>
        <taxon>Bacteria</taxon>
        <taxon>Pseudomonadati</taxon>
        <taxon>Pseudomonadota</taxon>
        <taxon>Gammaproteobacteria</taxon>
        <taxon>Lysobacterales</taxon>
        <taxon>Rhodanobacteraceae</taxon>
        <taxon>Mizugakiibacter</taxon>
    </lineage>
</organism>
<evidence type="ECO:0000256" key="1">
    <source>
        <dbReference type="ARBA" id="ARBA00022485"/>
    </source>
</evidence>
<feature type="domain" description="Cysteine-rich" evidence="6">
    <location>
        <begin position="21"/>
        <end position="105"/>
    </location>
</feature>
<evidence type="ECO:0000256" key="2">
    <source>
        <dbReference type="ARBA" id="ARBA00022723"/>
    </source>
</evidence>
<evidence type="ECO:0000259" key="6">
    <source>
        <dbReference type="Pfam" id="PF02754"/>
    </source>
</evidence>
<keyword evidence="2" id="KW-0479">Metal-binding</keyword>
<dbReference type="GO" id="GO:0046872">
    <property type="term" value="F:metal ion binding"/>
    <property type="evidence" value="ECO:0007669"/>
    <property type="project" value="UniProtKB-KW"/>
</dbReference>
<keyword evidence="1" id="KW-0004">4Fe-4S</keyword>
<evidence type="ECO:0000256" key="5">
    <source>
        <dbReference type="ARBA" id="ARBA00023014"/>
    </source>
</evidence>
<dbReference type="EMBL" id="DF952380">
    <property type="protein sequence ID" value="GAN45407.1"/>
    <property type="molecule type" value="Genomic_DNA"/>
</dbReference>
<dbReference type="InterPro" id="IPR004017">
    <property type="entry name" value="Cys_rich_dom"/>
</dbReference>
<evidence type="ECO:0000313" key="7">
    <source>
        <dbReference type="EMBL" id="GAN45407.1"/>
    </source>
</evidence>
<dbReference type="AlphaFoldDB" id="A0A0U1PB82"/>
<protein>
    <recommendedName>
        <fullName evidence="6">Cysteine-rich domain-containing protein</fullName>
    </recommendedName>
</protein>
<evidence type="ECO:0000256" key="4">
    <source>
        <dbReference type="ARBA" id="ARBA00023004"/>
    </source>
</evidence>
<keyword evidence="4" id="KW-0408">Iron</keyword>
<proteinExistence type="predicted"/>